<evidence type="ECO:0000256" key="1">
    <source>
        <dbReference type="SAM" id="Phobius"/>
    </source>
</evidence>
<protein>
    <submittedName>
        <fullName evidence="2">Uncharacterized protein</fullName>
    </submittedName>
</protein>
<organism evidence="2">
    <name type="scientific">marine sediment metagenome</name>
    <dbReference type="NCBI Taxonomy" id="412755"/>
    <lineage>
        <taxon>unclassified sequences</taxon>
        <taxon>metagenomes</taxon>
        <taxon>ecological metagenomes</taxon>
    </lineage>
</organism>
<gene>
    <name evidence="2" type="ORF">S01H1_00975</name>
</gene>
<dbReference type="AlphaFoldDB" id="X0S659"/>
<sequence>MNISPLELKLMSSNNTKLYAGIVIALIIGAAVGYFAHARMTKMVDVDIYQMIMSALTGTFEGGNYAGGLMEQWIGLCNLPSFGNRAQRLRESASILRG</sequence>
<reference evidence="2" key="1">
    <citation type="journal article" date="2014" name="Front. Microbiol.">
        <title>High frequency of phylogenetically diverse reductive dehalogenase-homologous genes in deep subseafloor sedimentary metagenomes.</title>
        <authorList>
            <person name="Kawai M."/>
            <person name="Futagami T."/>
            <person name="Toyoda A."/>
            <person name="Takaki Y."/>
            <person name="Nishi S."/>
            <person name="Hori S."/>
            <person name="Arai W."/>
            <person name="Tsubouchi T."/>
            <person name="Morono Y."/>
            <person name="Uchiyama I."/>
            <person name="Ito T."/>
            <person name="Fujiyama A."/>
            <person name="Inagaki F."/>
            <person name="Takami H."/>
        </authorList>
    </citation>
    <scope>NUCLEOTIDE SEQUENCE</scope>
    <source>
        <strain evidence="2">Expedition CK06-06</strain>
    </source>
</reference>
<accession>X0S659</accession>
<keyword evidence="1" id="KW-0472">Membrane</keyword>
<keyword evidence="1" id="KW-0812">Transmembrane</keyword>
<keyword evidence="1" id="KW-1133">Transmembrane helix</keyword>
<proteinExistence type="predicted"/>
<comment type="caution">
    <text evidence="2">The sequence shown here is derived from an EMBL/GenBank/DDBJ whole genome shotgun (WGS) entry which is preliminary data.</text>
</comment>
<feature type="transmembrane region" description="Helical" evidence="1">
    <location>
        <begin position="18"/>
        <end position="36"/>
    </location>
</feature>
<evidence type="ECO:0000313" key="2">
    <source>
        <dbReference type="EMBL" id="GAF76533.1"/>
    </source>
</evidence>
<dbReference type="EMBL" id="BARS01000385">
    <property type="protein sequence ID" value="GAF76533.1"/>
    <property type="molecule type" value="Genomic_DNA"/>
</dbReference>
<name>X0S659_9ZZZZ</name>